<dbReference type="VEuPathDB" id="FungiDB:RhiirFUN_005883"/>
<name>U9UPM4_RHIID</name>
<proteinExistence type="predicted"/>
<evidence type="ECO:0000259" key="1">
    <source>
        <dbReference type="PROSITE" id="PS50011"/>
    </source>
</evidence>
<dbReference type="InterPro" id="IPR011009">
    <property type="entry name" value="Kinase-like_dom_sf"/>
</dbReference>
<dbReference type="SUPFAM" id="SSF56112">
    <property type="entry name" value="Protein kinase-like (PK-like)"/>
    <property type="match status" value="1"/>
</dbReference>
<feature type="domain" description="Protein kinase" evidence="1">
    <location>
        <begin position="1"/>
        <end position="167"/>
    </location>
</feature>
<dbReference type="PROSITE" id="PS50011">
    <property type="entry name" value="PROTEIN_KINASE_DOM"/>
    <property type="match status" value="1"/>
</dbReference>
<dbReference type="HOGENOM" id="CLU_000288_7_0_1"/>
<dbReference type="InterPro" id="IPR001245">
    <property type="entry name" value="Ser-Thr/Tyr_kinase_cat_dom"/>
</dbReference>
<accession>U9UPM4</accession>
<gene>
    <name evidence="2" type="ORF">GLOINDRAFT_73954</name>
</gene>
<dbReference type="AlphaFoldDB" id="U9UPM4"/>
<reference evidence="2" key="1">
    <citation type="submission" date="2013-07" db="EMBL/GenBank/DDBJ databases">
        <title>The genome of an arbuscular mycorrhizal fungus provides insights into the evolution of the oldest plant symbiosis.</title>
        <authorList>
            <consortium name="DOE Joint Genome Institute"/>
            <person name="Tisserant E."/>
            <person name="Malbreil M."/>
            <person name="Kuo A."/>
            <person name="Kohler A."/>
            <person name="Symeonidi A."/>
            <person name="Balestrini R."/>
            <person name="Charron P."/>
            <person name="Duensing N."/>
            <person name="Frei-dit-Frey N."/>
            <person name="Gianinazzi-Pearson V."/>
            <person name="Gilbert B."/>
            <person name="Handa Y."/>
            <person name="Hijri M."/>
            <person name="Kaul R."/>
            <person name="Kawaguchi M."/>
            <person name="Krajinski F."/>
            <person name="Lammers P."/>
            <person name="Lapierre D."/>
            <person name="Masclaux F.G."/>
            <person name="Murat C."/>
            <person name="Morin E."/>
            <person name="Ndikumana S."/>
            <person name="Pagni M."/>
            <person name="Petitpierre D."/>
            <person name="Requena N."/>
            <person name="Rosikiewicz P."/>
            <person name="Riley R."/>
            <person name="Saito K."/>
            <person name="San Clemente H."/>
            <person name="Shapiro H."/>
            <person name="van Tuinen D."/>
            <person name="Becard G."/>
            <person name="Bonfante P."/>
            <person name="Paszkowski U."/>
            <person name="Shachar-Hill Y."/>
            <person name="Young J.P."/>
            <person name="Sanders I.R."/>
            <person name="Henrissat B."/>
            <person name="Rensing S.A."/>
            <person name="Grigoriev I.V."/>
            <person name="Corradi N."/>
            <person name="Roux C."/>
            <person name="Martin F."/>
        </authorList>
    </citation>
    <scope>NUCLEOTIDE SEQUENCE</scope>
    <source>
        <strain evidence="2">DAOM 197198</strain>
    </source>
</reference>
<dbReference type="InterPro" id="IPR050167">
    <property type="entry name" value="Ser_Thr_protein_kinase"/>
</dbReference>
<sequence>MPNASLGNLRNNLSIKKENPNDKFYNLWDISKQLEAIHKLNLVHGNFYNENLLCATHDSIVISDFRLCRLANQPNINNDIYELLPHFAPEVLNDKLYTKAADIYSFGILMWEMTSGVPAFHICKGDRPEIIEGTIPEYIELMKRCWDNDPEKRPTANELINIFYKWSKKYPIERNDEKRIPASGNYNSF</sequence>
<dbReference type="Pfam" id="PF07714">
    <property type="entry name" value="PK_Tyr_Ser-Thr"/>
    <property type="match status" value="1"/>
</dbReference>
<dbReference type="EMBL" id="KI275642">
    <property type="protein sequence ID" value="ESA22379.1"/>
    <property type="molecule type" value="Genomic_DNA"/>
</dbReference>
<dbReference type="PANTHER" id="PTHR23257">
    <property type="entry name" value="SERINE-THREONINE PROTEIN KINASE"/>
    <property type="match status" value="1"/>
</dbReference>
<dbReference type="GO" id="GO:0005524">
    <property type="term" value="F:ATP binding"/>
    <property type="evidence" value="ECO:0007669"/>
    <property type="project" value="InterPro"/>
</dbReference>
<dbReference type="InterPro" id="IPR000719">
    <property type="entry name" value="Prot_kinase_dom"/>
</dbReference>
<dbReference type="eggNOG" id="KOG0192">
    <property type="taxonomic scope" value="Eukaryota"/>
</dbReference>
<organism evidence="2">
    <name type="scientific">Rhizophagus irregularis (strain DAOM 181602 / DAOM 197198 / MUCL 43194)</name>
    <name type="common">Arbuscular mycorrhizal fungus</name>
    <name type="synonym">Glomus intraradices</name>
    <dbReference type="NCBI Taxonomy" id="747089"/>
    <lineage>
        <taxon>Eukaryota</taxon>
        <taxon>Fungi</taxon>
        <taxon>Fungi incertae sedis</taxon>
        <taxon>Mucoromycota</taxon>
        <taxon>Glomeromycotina</taxon>
        <taxon>Glomeromycetes</taxon>
        <taxon>Glomerales</taxon>
        <taxon>Glomeraceae</taxon>
        <taxon>Rhizophagus</taxon>
    </lineage>
</organism>
<dbReference type="Gene3D" id="1.10.510.10">
    <property type="entry name" value="Transferase(Phosphotransferase) domain 1"/>
    <property type="match status" value="1"/>
</dbReference>
<protein>
    <recommendedName>
        <fullName evidence="1">Protein kinase domain-containing protein</fullName>
    </recommendedName>
</protein>
<evidence type="ECO:0000313" key="2">
    <source>
        <dbReference type="EMBL" id="ESA22379.1"/>
    </source>
</evidence>
<dbReference type="GO" id="GO:0004672">
    <property type="term" value="F:protein kinase activity"/>
    <property type="evidence" value="ECO:0007669"/>
    <property type="project" value="InterPro"/>
</dbReference>